<evidence type="ECO:0000313" key="2">
    <source>
        <dbReference type="EMBL" id="PAU50843.1"/>
    </source>
</evidence>
<dbReference type="EMBL" id="NSJV01000011">
    <property type="protein sequence ID" value="PAU50843.1"/>
    <property type="molecule type" value="Genomic_DNA"/>
</dbReference>
<feature type="region of interest" description="Disordered" evidence="1">
    <location>
        <begin position="41"/>
        <end position="93"/>
    </location>
</feature>
<feature type="compositionally biased region" description="Pro residues" evidence="1">
    <location>
        <begin position="133"/>
        <end position="153"/>
    </location>
</feature>
<keyword evidence="3" id="KW-1185">Reference proteome</keyword>
<gene>
    <name evidence="2" type="ORF">CK936_00395</name>
</gene>
<evidence type="ECO:0000256" key="1">
    <source>
        <dbReference type="SAM" id="MobiDB-lite"/>
    </source>
</evidence>
<sequence>MAFVAVLATAAAAPVQADGDGDDPRGVRDVKGVRVGGTFFPAGKPRPDHPVHPAHHPAYPLRPQGRPSAAASSPTVVIEGPSGRGRTSGRGHLGKVTVTTGDGASVVIQDEPGCVTVDARAGGGTAVIGHCPAPRPRPPGVRIAPPAPAPPAP</sequence>
<dbReference type="Proteomes" id="UP000218944">
    <property type="component" value="Unassembled WGS sequence"/>
</dbReference>
<evidence type="ECO:0000313" key="3">
    <source>
        <dbReference type="Proteomes" id="UP000218944"/>
    </source>
</evidence>
<proteinExistence type="predicted"/>
<dbReference type="AlphaFoldDB" id="A0A2A2DEF3"/>
<protein>
    <submittedName>
        <fullName evidence="2">Uncharacterized protein</fullName>
    </submittedName>
</protein>
<feature type="non-terminal residue" evidence="2">
    <location>
        <position position="153"/>
    </location>
</feature>
<reference evidence="2 3" key="1">
    <citation type="submission" date="2017-08" db="EMBL/GenBank/DDBJ databases">
        <title>Genome sequence of Streptomyces albireticuli NRRL B-1670.</title>
        <authorList>
            <person name="Graham D.E."/>
            <person name="Mahan K.M."/>
            <person name="Klingeman D.M."/>
            <person name="Hettich R.L."/>
            <person name="Parry R.J."/>
            <person name="Spain J.C."/>
        </authorList>
    </citation>
    <scope>NUCLEOTIDE SEQUENCE [LARGE SCALE GENOMIC DNA]</scope>
    <source>
        <strain evidence="2 3">NRRL B-1670</strain>
    </source>
</reference>
<feature type="region of interest" description="Disordered" evidence="1">
    <location>
        <begin position="130"/>
        <end position="153"/>
    </location>
</feature>
<name>A0A2A2DEF3_9ACTN</name>
<accession>A0A2A2DEF3</accession>
<organism evidence="2 3">
    <name type="scientific">Streptomyces albireticuli</name>
    <dbReference type="NCBI Taxonomy" id="1940"/>
    <lineage>
        <taxon>Bacteria</taxon>
        <taxon>Bacillati</taxon>
        <taxon>Actinomycetota</taxon>
        <taxon>Actinomycetes</taxon>
        <taxon>Kitasatosporales</taxon>
        <taxon>Streptomycetaceae</taxon>
        <taxon>Streptomyces</taxon>
    </lineage>
</organism>
<comment type="caution">
    <text evidence="2">The sequence shown here is derived from an EMBL/GenBank/DDBJ whole genome shotgun (WGS) entry which is preliminary data.</text>
</comment>